<sequence length="1023" mass="113927">MLRAKQISQISQCARSFYLSGPIYGTADGAPISSSEDEKHASRSQSRSSDVLLKQQKSHVFSSPVTSTGNSGSSSLRNAFGSTIQLASKASSFPSAASQVFTPISSLGSDVNAVNEKVKLNINVVAVSNNDLPLPSKARDDSNPITSKMVSCNAQVAVKQALPDTKCCKSDSKLPTTPLESFYEKPRNRAKYTKVQANSSTNTECGPSSVSAVHTDPATVPEKSSTMRAKQNSHSTAMKMKKSQPKFPNSNFVAENERFYPDGLFSAAKTVGRFSEENGAVVAPNNHEYAHKFSQPSKSSRFQPVVLQSTKHPINSLHTTEHYYRVLQQQKWGPMAEVCLNNLEHKLDAFQANQVLKLLSDHSVAIGFFKWLKRQPGFKHDEYTYTTMIGIFGKARQFNPMRELLREMIRDGCLPTVVTYNRMIHAYGRANFIGEAVRVFHEMQELGFEPDLVTYCTLIDIHAKAGFLDVALNLYQRMQRVGLSPDTFTYSVMVNCLGKGGQLAAAQKMYLEMIENGCVPNLVTYNIMIALQAKARNYPSAVKLYRDMQIAGFRPDQVTYNIVMEALGHCGHIEEAEVVFNEMRKDCVPDEPVYCLMVDLWGKAGDIERACAWYFAMIEEGLKPNVPTCNSLLSAYLRAHRFTEARGVLLDMLGIGLVPSLQTYTLLLSCCTESNSEMALCCELMAITGHPAHSFLSSLPNAEPSGQNVRNHTSHFFDLMHSEDRESKRGLVDAVVDFLHKSGLKEEAGFVWEVAAQRNVYPQSLREKSKSHWLINLHVMSEGTAVTALSRTLAWFQRRILEAGVKPWRIDIITGWGRRSRVTGSSLVRQAVEELLYLFQFPFSANSNNGCFVGCGEPLNQWLLNSYVERMHLFGYYPLDVATGGHEAPLRQMDYSLAALKLFCCQLKDARQISSSPPSMTLHGIRFQRAWCQGVVVSGPDEGIFLLDDGSGVVELSLQAEFMTLGWKSGMYIMVVGLYVAGDPPQIKVHKIVDLSAYPERESLWHMEVIEAYNLFYSTEAEC</sequence>
<dbReference type="InterPro" id="IPR036063">
    <property type="entry name" value="Smr_dom_sf"/>
</dbReference>
<dbReference type="PROSITE" id="PS50828">
    <property type="entry name" value="SMR"/>
    <property type="match status" value="1"/>
</dbReference>
<feature type="repeat" description="PPR" evidence="3">
    <location>
        <begin position="556"/>
        <end position="590"/>
    </location>
</feature>
<dbReference type="InterPro" id="IPR012340">
    <property type="entry name" value="NA-bd_OB-fold"/>
</dbReference>
<dbReference type="InterPro" id="IPR032245">
    <property type="entry name" value="RMI2"/>
</dbReference>
<feature type="compositionally biased region" description="Polar residues" evidence="4">
    <location>
        <begin position="222"/>
        <end position="236"/>
    </location>
</feature>
<dbReference type="Pfam" id="PF16100">
    <property type="entry name" value="RMI2"/>
    <property type="match status" value="1"/>
</dbReference>
<dbReference type="NCBIfam" id="TIGR00756">
    <property type="entry name" value="PPR"/>
    <property type="match status" value="8"/>
</dbReference>
<comment type="caution">
    <text evidence="6">The sequence shown here is derived from an EMBL/GenBank/DDBJ whole genome shotgun (WGS) entry which is preliminary data.</text>
</comment>
<dbReference type="Gene3D" id="1.25.40.10">
    <property type="entry name" value="Tetratricopeptide repeat domain"/>
    <property type="match status" value="3"/>
</dbReference>
<feature type="repeat" description="PPR" evidence="3">
    <location>
        <begin position="521"/>
        <end position="555"/>
    </location>
</feature>
<protein>
    <recommendedName>
        <fullName evidence="5">Smr domain-containing protein</fullName>
    </recommendedName>
</protein>
<dbReference type="Proteomes" id="UP001552299">
    <property type="component" value="Unassembled WGS sequence"/>
</dbReference>
<evidence type="ECO:0000313" key="6">
    <source>
        <dbReference type="EMBL" id="KAL0911200.1"/>
    </source>
</evidence>
<gene>
    <name evidence="6" type="ORF">M5K25_019322</name>
</gene>
<accession>A0ABD0UEI7</accession>
<dbReference type="InterPro" id="IPR011990">
    <property type="entry name" value="TPR-like_helical_dom_sf"/>
</dbReference>
<dbReference type="AlphaFoldDB" id="A0ABD0UEI7"/>
<evidence type="ECO:0000256" key="1">
    <source>
        <dbReference type="ARBA" id="ARBA00007626"/>
    </source>
</evidence>
<proteinExistence type="inferred from homology"/>
<feature type="repeat" description="PPR" evidence="3">
    <location>
        <begin position="625"/>
        <end position="659"/>
    </location>
</feature>
<dbReference type="PROSITE" id="PS51375">
    <property type="entry name" value="PPR"/>
    <property type="match status" value="7"/>
</dbReference>
<dbReference type="Gene3D" id="2.40.50.140">
    <property type="entry name" value="Nucleic acid-binding proteins"/>
    <property type="match status" value="1"/>
</dbReference>
<comment type="similarity">
    <text evidence="1">Belongs to the PPR family. P subfamily.</text>
</comment>
<name>A0ABD0UEI7_DENTH</name>
<feature type="region of interest" description="Disordered" evidence="4">
    <location>
        <begin position="194"/>
        <end position="247"/>
    </location>
</feature>
<evidence type="ECO:0000259" key="5">
    <source>
        <dbReference type="PROSITE" id="PS50828"/>
    </source>
</evidence>
<feature type="repeat" description="PPR" evidence="3">
    <location>
        <begin position="381"/>
        <end position="415"/>
    </location>
</feature>
<dbReference type="Pfam" id="PF13041">
    <property type="entry name" value="PPR_2"/>
    <property type="match status" value="3"/>
</dbReference>
<feature type="repeat" description="PPR" evidence="3">
    <location>
        <begin position="486"/>
        <end position="520"/>
    </location>
</feature>
<dbReference type="SMART" id="SM00463">
    <property type="entry name" value="SMR"/>
    <property type="match status" value="1"/>
</dbReference>
<reference evidence="6 7" key="1">
    <citation type="journal article" date="2024" name="Plant Biotechnol. J.">
        <title>Dendrobium thyrsiflorum genome and its molecular insights into genes involved in important horticultural traits.</title>
        <authorList>
            <person name="Chen B."/>
            <person name="Wang J.Y."/>
            <person name="Zheng P.J."/>
            <person name="Li K.L."/>
            <person name="Liang Y.M."/>
            <person name="Chen X.F."/>
            <person name="Zhang C."/>
            <person name="Zhao X."/>
            <person name="He X."/>
            <person name="Zhang G.Q."/>
            <person name="Liu Z.J."/>
            <person name="Xu Q."/>
        </authorList>
    </citation>
    <scope>NUCLEOTIDE SEQUENCE [LARGE SCALE GENOMIC DNA]</scope>
    <source>
        <strain evidence="6">GZMU011</strain>
    </source>
</reference>
<dbReference type="EMBL" id="JANQDX010000015">
    <property type="protein sequence ID" value="KAL0911200.1"/>
    <property type="molecule type" value="Genomic_DNA"/>
</dbReference>
<dbReference type="SUPFAM" id="SSF81901">
    <property type="entry name" value="HCP-like"/>
    <property type="match status" value="1"/>
</dbReference>
<organism evidence="6 7">
    <name type="scientific">Dendrobium thyrsiflorum</name>
    <name type="common">Pinecone-like raceme dendrobium</name>
    <name type="synonym">Orchid</name>
    <dbReference type="NCBI Taxonomy" id="117978"/>
    <lineage>
        <taxon>Eukaryota</taxon>
        <taxon>Viridiplantae</taxon>
        <taxon>Streptophyta</taxon>
        <taxon>Embryophyta</taxon>
        <taxon>Tracheophyta</taxon>
        <taxon>Spermatophyta</taxon>
        <taxon>Magnoliopsida</taxon>
        <taxon>Liliopsida</taxon>
        <taxon>Asparagales</taxon>
        <taxon>Orchidaceae</taxon>
        <taxon>Epidendroideae</taxon>
        <taxon>Malaxideae</taxon>
        <taxon>Dendrobiinae</taxon>
        <taxon>Dendrobium</taxon>
    </lineage>
</organism>
<keyword evidence="2" id="KW-0677">Repeat</keyword>
<feature type="region of interest" description="Disordered" evidence="4">
    <location>
        <begin position="29"/>
        <end position="74"/>
    </location>
</feature>
<dbReference type="InterPro" id="IPR002625">
    <property type="entry name" value="Smr_dom"/>
</dbReference>
<dbReference type="PANTHER" id="PTHR47447">
    <property type="entry name" value="OS03G0856100 PROTEIN"/>
    <property type="match status" value="1"/>
</dbReference>
<dbReference type="InterPro" id="IPR002885">
    <property type="entry name" value="PPR_rpt"/>
</dbReference>
<feature type="repeat" description="PPR" evidence="3">
    <location>
        <begin position="416"/>
        <end position="450"/>
    </location>
</feature>
<evidence type="ECO:0000256" key="4">
    <source>
        <dbReference type="SAM" id="MobiDB-lite"/>
    </source>
</evidence>
<evidence type="ECO:0000256" key="2">
    <source>
        <dbReference type="ARBA" id="ARBA00022737"/>
    </source>
</evidence>
<dbReference type="SUPFAM" id="SSF160443">
    <property type="entry name" value="SMR domain-like"/>
    <property type="match status" value="1"/>
</dbReference>
<dbReference type="PANTHER" id="PTHR47447:SF17">
    <property type="entry name" value="OS12G0638900 PROTEIN"/>
    <property type="match status" value="1"/>
</dbReference>
<feature type="compositionally biased region" description="Polar residues" evidence="4">
    <location>
        <begin position="58"/>
        <end position="74"/>
    </location>
</feature>
<feature type="repeat" description="PPR" evidence="3">
    <location>
        <begin position="451"/>
        <end position="485"/>
    </location>
</feature>
<evidence type="ECO:0000256" key="3">
    <source>
        <dbReference type="PROSITE-ProRule" id="PRU00708"/>
    </source>
</evidence>
<keyword evidence="7" id="KW-1185">Reference proteome</keyword>
<dbReference type="Pfam" id="PF01535">
    <property type="entry name" value="PPR"/>
    <property type="match status" value="3"/>
</dbReference>
<feature type="compositionally biased region" description="Polar residues" evidence="4">
    <location>
        <begin position="195"/>
        <end position="212"/>
    </location>
</feature>
<dbReference type="Gene3D" id="3.30.1370.110">
    <property type="match status" value="1"/>
</dbReference>
<feature type="domain" description="Smr" evidence="5">
    <location>
        <begin position="775"/>
        <end position="836"/>
    </location>
</feature>
<evidence type="ECO:0000313" key="7">
    <source>
        <dbReference type="Proteomes" id="UP001552299"/>
    </source>
</evidence>